<name>A0ABT3TJX5_9GAMM</name>
<evidence type="ECO:0000256" key="4">
    <source>
        <dbReference type="ARBA" id="ARBA00022496"/>
    </source>
</evidence>
<protein>
    <submittedName>
        <fullName evidence="11">Cation diffusion facilitator family transporter</fullName>
    </submittedName>
</protein>
<feature type="transmembrane region" description="Helical" evidence="9">
    <location>
        <begin position="12"/>
        <end position="32"/>
    </location>
</feature>
<keyword evidence="6" id="KW-0864">Zinc transport</keyword>
<keyword evidence="12" id="KW-1185">Reference proteome</keyword>
<evidence type="ECO:0000256" key="9">
    <source>
        <dbReference type="SAM" id="Phobius"/>
    </source>
</evidence>
<comment type="similarity">
    <text evidence="2">Belongs to the cation diffusion facilitator (CDF) transporter (TC 2.A.4) family. FieF subfamily.</text>
</comment>
<evidence type="ECO:0000256" key="2">
    <source>
        <dbReference type="ARBA" id="ARBA00010212"/>
    </source>
</evidence>
<comment type="caution">
    <text evidence="11">The sequence shown here is derived from an EMBL/GenBank/DDBJ whole genome shotgun (WGS) entry which is preliminary data.</text>
</comment>
<comment type="subcellular location">
    <subcellularLocation>
        <location evidence="1">Membrane</location>
        <topology evidence="1">Multi-pass membrane protein</topology>
    </subcellularLocation>
</comment>
<gene>
    <name evidence="11" type="ORF">EYC98_16835</name>
</gene>
<evidence type="ECO:0000313" key="11">
    <source>
        <dbReference type="EMBL" id="MCX2982530.1"/>
    </source>
</evidence>
<evidence type="ECO:0000256" key="6">
    <source>
        <dbReference type="ARBA" id="ARBA00022906"/>
    </source>
</evidence>
<evidence type="ECO:0000313" key="12">
    <source>
        <dbReference type="Proteomes" id="UP001143362"/>
    </source>
</evidence>
<dbReference type="SUPFAM" id="SSF161111">
    <property type="entry name" value="Cation efflux protein transmembrane domain-like"/>
    <property type="match status" value="1"/>
</dbReference>
<feature type="transmembrane region" description="Helical" evidence="9">
    <location>
        <begin position="189"/>
        <end position="207"/>
    </location>
</feature>
<evidence type="ECO:0000256" key="8">
    <source>
        <dbReference type="ARBA" id="ARBA00023136"/>
    </source>
</evidence>
<evidence type="ECO:0000256" key="7">
    <source>
        <dbReference type="ARBA" id="ARBA00022989"/>
    </source>
</evidence>
<evidence type="ECO:0000256" key="1">
    <source>
        <dbReference type="ARBA" id="ARBA00004141"/>
    </source>
</evidence>
<reference evidence="11" key="1">
    <citation type="submission" date="2019-02" db="EMBL/GenBank/DDBJ databases">
        <authorList>
            <person name="Li S.-H."/>
        </authorList>
    </citation>
    <scope>NUCLEOTIDE SEQUENCE</scope>
    <source>
        <strain evidence="11">IMCC14734</strain>
    </source>
</reference>
<dbReference type="EMBL" id="SHNN01000003">
    <property type="protein sequence ID" value="MCX2982530.1"/>
    <property type="molecule type" value="Genomic_DNA"/>
</dbReference>
<keyword evidence="7 9" id="KW-1133">Transmembrane helix</keyword>
<keyword evidence="4" id="KW-0410">Iron transport</keyword>
<evidence type="ECO:0000259" key="10">
    <source>
        <dbReference type="Pfam" id="PF01545"/>
    </source>
</evidence>
<dbReference type="Proteomes" id="UP001143362">
    <property type="component" value="Unassembled WGS sequence"/>
</dbReference>
<keyword evidence="3" id="KW-0813">Transport</keyword>
<dbReference type="InterPro" id="IPR027469">
    <property type="entry name" value="Cation_efflux_TMD_sf"/>
</dbReference>
<feature type="transmembrane region" description="Helical" evidence="9">
    <location>
        <begin position="84"/>
        <end position="105"/>
    </location>
</feature>
<dbReference type="PANTHER" id="PTHR43840">
    <property type="entry name" value="MITOCHONDRIAL METAL TRANSPORTER 1-RELATED"/>
    <property type="match status" value="1"/>
</dbReference>
<dbReference type="Gene3D" id="1.20.1510.10">
    <property type="entry name" value="Cation efflux protein transmembrane domain"/>
    <property type="match status" value="1"/>
</dbReference>
<feature type="domain" description="Cation efflux protein transmembrane" evidence="10">
    <location>
        <begin position="13"/>
        <end position="210"/>
    </location>
</feature>
<feature type="transmembrane region" description="Helical" evidence="9">
    <location>
        <begin position="117"/>
        <end position="135"/>
    </location>
</feature>
<keyword evidence="5 9" id="KW-0812">Transmembrane</keyword>
<evidence type="ECO:0000256" key="5">
    <source>
        <dbReference type="ARBA" id="ARBA00022692"/>
    </source>
</evidence>
<keyword evidence="8 9" id="KW-0472">Membrane</keyword>
<evidence type="ECO:0000256" key="3">
    <source>
        <dbReference type="ARBA" id="ARBA00022448"/>
    </source>
</evidence>
<dbReference type="InterPro" id="IPR002524">
    <property type="entry name" value="Cation_efflux"/>
</dbReference>
<keyword evidence="6" id="KW-0862">Zinc</keyword>
<accession>A0ABT3TJX5</accession>
<feature type="transmembrane region" description="Helical" evidence="9">
    <location>
        <begin position="44"/>
        <end position="63"/>
    </location>
</feature>
<organism evidence="11 12">
    <name type="scientific">Candidatus Litorirhabdus singularis</name>
    <dbReference type="NCBI Taxonomy" id="2518993"/>
    <lineage>
        <taxon>Bacteria</taxon>
        <taxon>Pseudomonadati</taxon>
        <taxon>Pseudomonadota</taxon>
        <taxon>Gammaproteobacteria</taxon>
        <taxon>Cellvibrionales</taxon>
        <taxon>Halieaceae</taxon>
        <taxon>Candidatus Litorirhabdus</taxon>
    </lineage>
</organism>
<feature type="transmembrane region" description="Helical" evidence="9">
    <location>
        <begin position="163"/>
        <end position="183"/>
    </location>
</feature>
<sequence length="305" mass="32972">MAESSLALEQRALKVSIAGALFMSVLGVGFAITTKSEAILLDGVFSGIGFFMAIATLKVAALVTRPDDERFHYGYAHFGPLINVLKSLLMVVLCVFALLSSVSALLGEGRPLQIGNAVIYGIISTLGCICFALYLSRAAKTTASLLVSVDSQGWIIDSMMSGAVLLSFIAGYLAIGTTLEVYLDYLDPLVVTVLCLLALPMPIRILMQNGRDVLLMAPEKAVQDDVIERVARAMKGLSVADYRLRMLKMGSTMNILLHIKMGPDFKLKNVTELDAIRTRVVQELNAMEGRVTADLVFVDDMTLAD</sequence>
<dbReference type="InterPro" id="IPR050291">
    <property type="entry name" value="CDF_Transporter"/>
</dbReference>
<dbReference type="Pfam" id="PF01545">
    <property type="entry name" value="Cation_efflux"/>
    <property type="match status" value="1"/>
</dbReference>
<keyword evidence="6" id="KW-0406">Ion transport</keyword>
<proteinExistence type="inferred from homology"/>
<dbReference type="InterPro" id="IPR058533">
    <property type="entry name" value="Cation_efflux_TM"/>
</dbReference>
<keyword evidence="4" id="KW-0408">Iron</keyword>
<dbReference type="NCBIfam" id="TIGR01297">
    <property type="entry name" value="CDF"/>
    <property type="match status" value="1"/>
</dbReference>
<dbReference type="RefSeq" id="WP_279246543.1">
    <property type="nucleotide sequence ID" value="NZ_SHNN01000003.1"/>
</dbReference>
<dbReference type="PANTHER" id="PTHR43840:SF15">
    <property type="entry name" value="MITOCHONDRIAL METAL TRANSPORTER 1-RELATED"/>
    <property type="match status" value="1"/>
</dbReference>